<dbReference type="EMBL" id="CP001287">
    <property type="protein sequence ID" value="ACK64665.1"/>
    <property type="molecule type" value="Genomic_DNA"/>
</dbReference>
<keyword evidence="3" id="KW-1185">Reference proteome</keyword>
<accession>B7JVU4</accession>
<reference evidence="3" key="1">
    <citation type="journal article" date="2011" name="MBio">
        <title>Novel metabolic attributes of the genus Cyanothece, comprising a group of unicellular nitrogen-fixing Cyanobacteria.</title>
        <authorList>
            <person name="Bandyopadhyay A."/>
            <person name="Elvitigala T."/>
            <person name="Welsh E."/>
            <person name="Stockel J."/>
            <person name="Liberton M."/>
            <person name="Min H."/>
            <person name="Sherman L.A."/>
            <person name="Pakrasi H.B."/>
        </authorList>
    </citation>
    <scope>NUCLEOTIDE SEQUENCE [LARGE SCALE GENOMIC DNA]</scope>
    <source>
        <strain evidence="3">PCC 8801</strain>
    </source>
</reference>
<evidence type="ECO:0000313" key="3">
    <source>
        <dbReference type="Proteomes" id="UP000008204"/>
    </source>
</evidence>
<dbReference type="InterPro" id="IPR031975">
    <property type="entry name" value="Pilin_GH"/>
</dbReference>
<dbReference type="KEGG" id="cyp:PCC8801_0576"/>
<keyword evidence="1" id="KW-0812">Transmembrane</keyword>
<feature type="transmembrane region" description="Helical" evidence="1">
    <location>
        <begin position="21"/>
        <end position="50"/>
    </location>
</feature>
<sequence>MKRKDESSQTNSAKELPIWQMLLLIFLRYIIGGIVGLFGLMFVLLMVVGFGPPGEQRNHRPHPKILLGAINRAQQGYYTEHKQFASTWDDLGIRRPSTKDFEYHFFAILDGKLTGVVIAKGIDNKKIESRDYIAGVNYNRKYKIFNTIVCRASDQLKSQNYQITNPEQAISNYGVVDQSTMICGEGLMEIK</sequence>
<name>B7JVU4_RIPO1</name>
<dbReference type="RefSeq" id="WP_012593942.1">
    <property type="nucleotide sequence ID" value="NC_011726.1"/>
</dbReference>
<proteinExistence type="predicted"/>
<dbReference type="HOGENOM" id="CLU_1419372_0_0_3"/>
<evidence type="ECO:0000256" key="1">
    <source>
        <dbReference type="SAM" id="Phobius"/>
    </source>
</evidence>
<protein>
    <submittedName>
        <fullName evidence="2">Uncharacterized protein</fullName>
    </submittedName>
</protein>
<organism evidence="2 3">
    <name type="scientific">Rippkaea orientalis (strain PCC 8801 / RF-1)</name>
    <name type="common">Cyanothece sp. (strain PCC 8801)</name>
    <dbReference type="NCBI Taxonomy" id="41431"/>
    <lineage>
        <taxon>Bacteria</taxon>
        <taxon>Bacillati</taxon>
        <taxon>Cyanobacteriota</taxon>
        <taxon>Cyanophyceae</taxon>
        <taxon>Oscillatoriophycideae</taxon>
        <taxon>Chroococcales</taxon>
        <taxon>Aphanothecaceae</taxon>
        <taxon>Rippkaea</taxon>
        <taxon>Rippkaea orientalis</taxon>
    </lineage>
</organism>
<keyword evidence="1" id="KW-1133">Transmembrane helix</keyword>
<dbReference type="STRING" id="41431.PCC8801_0576"/>
<dbReference type="AlphaFoldDB" id="B7JVU4"/>
<dbReference type="Pfam" id="PF16734">
    <property type="entry name" value="Pilin_GH"/>
    <property type="match status" value="1"/>
</dbReference>
<dbReference type="Proteomes" id="UP000008204">
    <property type="component" value="Chromosome"/>
</dbReference>
<keyword evidence="1" id="KW-0472">Membrane</keyword>
<gene>
    <name evidence="2" type="ordered locus">PCC8801_0576</name>
</gene>
<evidence type="ECO:0000313" key="2">
    <source>
        <dbReference type="EMBL" id="ACK64665.1"/>
    </source>
</evidence>